<reference evidence="7 8" key="1">
    <citation type="submission" date="2022-10" db="EMBL/GenBank/DDBJ databases">
        <title>Draft genome sequence of Streptomyces sp. YSPA8.</title>
        <authorList>
            <person name="Moriuchi R."/>
            <person name="Dohra H."/>
            <person name="Yamamura H."/>
            <person name="Kodani S."/>
        </authorList>
    </citation>
    <scope>NUCLEOTIDE SEQUENCE [LARGE SCALE GENOMIC DNA]</scope>
    <source>
        <strain evidence="7 8">YSPA8</strain>
    </source>
</reference>
<dbReference type="PANTHER" id="PTHR30055">
    <property type="entry name" value="HTH-TYPE TRANSCRIPTIONAL REGULATOR RUTR"/>
    <property type="match status" value="1"/>
</dbReference>
<organism evidence="7 8">
    <name type="scientific">Streptomyces yaizuensis</name>
    <dbReference type="NCBI Taxonomy" id="2989713"/>
    <lineage>
        <taxon>Bacteria</taxon>
        <taxon>Bacillati</taxon>
        <taxon>Actinomycetota</taxon>
        <taxon>Actinomycetes</taxon>
        <taxon>Kitasatosporales</taxon>
        <taxon>Streptomycetaceae</taxon>
        <taxon>Streptomyces</taxon>
    </lineage>
</organism>
<dbReference type="Pfam" id="PF13977">
    <property type="entry name" value="TetR_C_6"/>
    <property type="match status" value="1"/>
</dbReference>
<dbReference type="Gene3D" id="1.10.357.10">
    <property type="entry name" value="Tetracycline Repressor, domain 2"/>
    <property type="match status" value="1"/>
</dbReference>
<evidence type="ECO:0000256" key="5">
    <source>
        <dbReference type="PROSITE-ProRule" id="PRU00335"/>
    </source>
</evidence>
<evidence type="ECO:0000313" key="8">
    <source>
        <dbReference type="Proteomes" id="UP001291653"/>
    </source>
</evidence>
<proteinExistence type="predicted"/>
<dbReference type="InterPro" id="IPR009057">
    <property type="entry name" value="Homeodomain-like_sf"/>
</dbReference>
<accession>A0ABQ5NRW2</accession>
<name>A0ABQ5NRW2_9ACTN</name>
<feature type="DNA-binding region" description="H-T-H motif" evidence="5">
    <location>
        <begin position="33"/>
        <end position="52"/>
    </location>
</feature>
<keyword evidence="4" id="KW-0804">Transcription</keyword>
<keyword evidence="1" id="KW-0678">Repressor</keyword>
<comment type="caution">
    <text evidence="7">The sequence shown here is derived from an EMBL/GenBank/DDBJ whole genome shotgun (WGS) entry which is preliminary data.</text>
</comment>
<keyword evidence="2" id="KW-0805">Transcription regulation</keyword>
<dbReference type="InterPro" id="IPR039538">
    <property type="entry name" value="BetI_C"/>
</dbReference>
<evidence type="ECO:0000313" key="7">
    <source>
        <dbReference type="EMBL" id="GLF92900.1"/>
    </source>
</evidence>
<keyword evidence="8" id="KW-1185">Reference proteome</keyword>
<dbReference type="PROSITE" id="PS50977">
    <property type="entry name" value="HTH_TETR_2"/>
    <property type="match status" value="1"/>
</dbReference>
<evidence type="ECO:0000259" key="6">
    <source>
        <dbReference type="PROSITE" id="PS50977"/>
    </source>
</evidence>
<dbReference type="PANTHER" id="PTHR30055:SF226">
    <property type="entry name" value="HTH-TYPE TRANSCRIPTIONAL REGULATOR PKSA"/>
    <property type="match status" value="1"/>
</dbReference>
<dbReference type="Pfam" id="PF00440">
    <property type="entry name" value="TetR_N"/>
    <property type="match status" value="1"/>
</dbReference>
<dbReference type="RefSeq" id="WP_323445018.1">
    <property type="nucleotide sequence ID" value="NZ_BSBI01000001.1"/>
</dbReference>
<gene>
    <name evidence="7" type="ORF">SYYSPA8_01405</name>
</gene>
<dbReference type="SUPFAM" id="SSF46689">
    <property type="entry name" value="Homeodomain-like"/>
    <property type="match status" value="1"/>
</dbReference>
<dbReference type="SUPFAM" id="SSF48498">
    <property type="entry name" value="Tetracyclin repressor-like, C-terminal domain"/>
    <property type="match status" value="1"/>
</dbReference>
<evidence type="ECO:0000256" key="2">
    <source>
        <dbReference type="ARBA" id="ARBA00023015"/>
    </source>
</evidence>
<evidence type="ECO:0000256" key="4">
    <source>
        <dbReference type="ARBA" id="ARBA00023163"/>
    </source>
</evidence>
<protein>
    <submittedName>
        <fullName evidence="7">TetR/AcrR family transcriptional regulator</fullName>
    </submittedName>
</protein>
<dbReference type="EMBL" id="BSBI01000001">
    <property type="protein sequence ID" value="GLF92900.1"/>
    <property type="molecule type" value="Genomic_DNA"/>
</dbReference>
<dbReference type="Proteomes" id="UP001291653">
    <property type="component" value="Unassembled WGS sequence"/>
</dbReference>
<sequence length="201" mass="21210">MRTVDPVKHAAKRRRILEAAAACFAEKGFHGTRTADICARAGMSPGNVFHYFPSKHAIIAALIEQDGAETADHLAALTTAKDPLAALFGLVNDVVNLAADPAYAGLALDTAAEAQRDEHIAALLARNDRALRAGIAGLLRRAAADGGIDATLDPDATATWIAAQIDGLFARVATDPEFAPLEQAPMLRLLLTRFLGARPAR</sequence>
<feature type="domain" description="HTH tetR-type" evidence="6">
    <location>
        <begin position="10"/>
        <end position="70"/>
    </location>
</feature>
<dbReference type="InterPro" id="IPR001647">
    <property type="entry name" value="HTH_TetR"/>
</dbReference>
<keyword evidence="3 5" id="KW-0238">DNA-binding</keyword>
<evidence type="ECO:0000256" key="3">
    <source>
        <dbReference type="ARBA" id="ARBA00023125"/>
    </source>
</evidence>
<dbReference type="InterPro" id="IPR050109">
    <property type="entry name" value="HTH-type_TetR-like_transc_reg"/>
</dbReference>
<dbReference type="InterPro" id="IPR036271">
    <property type="entry name" value="Tet_transcr_reg_TetR-rel_C_sf"/>
</dbReference>
<evidence type="ECO:0000256" key="1">
    <source>
        <dbReference type="ARBA" id="ARBA00022491"/>
    </source>
</evidence>
<dbReference type="PRINTS" id="PR00455">
    <property type="entry name" value="HTHTETR"/>
</dbReference>